<sequence>MILSQGNVPFSWEESPGLSKFCFRDFQALALHSSPLPPPHISQFDVVSKIPPPPCRLPPRSVTNAVSAKDEDDPFLAAYKECTKSAKNGKFVPKTGNKGAVAVVKKSKVLILVKLEMVVSSSFVEIEFMSQLGNK</sequence>
<keyword evidence="2" id="KW-1185">Reference proteome</keyword>
<dbReference type="PANTHER" id="PTHR33696">
    <property type="entry name" value="T22J18.15-RELATED"/>
    <property type="match status" value="1"/>
</dbReference>
<accession>A0ABP0YLR7</accession>
<organism evidence="1 2">
    <name type="scientific">Citrullus colocynthis</name>
    <name type="common">colocynth</name>
    <dbReference type="NCBI Taxonomy" id="252529"/>
    <lineage>
        <taxon>Eukaryota</taxon>
        <taxon>Viridiplantae</taxon>
        <taxon>Streptophyta</taxon>
        <taxon>Embryophyta</taxon>
        <taxon>Tracheophyta</taxon>
        <taxon>Spermatophyta</taxon>
        <taxon>Magnoliopsida</taxon>
        <taxon>eudicotyledons</taxon>
        <taxon>Gunneridae</taxon>
        <taxon>Pentapetalae</taxon>
        <taxon>rosids</taxon>
        <taxon>fabids</taxon>
        <taxon>Cucurbitales</taxon>
        <taxon>Cucurbitaceae</taxon>
        <taxon>Benincaseae</taxon>
        <taxon>Citrullus</taxon>
    </lineage>
</organism>
<gene>
    <name evidence="1" type="ORF">CITCOLO1_LOCUS12534</name>
</gene>
<evidence type="ECO:0000313" key="2">
    <source>
        <dbReference type="Proteomes" id="UP001642487"/>
    </source>
</evidence>
<protein>
    <submittedName>
        <fullName evidence="1">Uncharacterized protein</fullName>
    </submittedName>
</protein>
<dbReference type="EMBL" id="OZ021738">
    <property type="protein sequence ID" value="CAK9320486.1"/>
    <property type="molecule type" value="Genomic_DNA"/>
</dbReference>
<reference evidence="1 2" key="1">
    <citation type="submission" date="2024-03" db="EMBL/GenBank/DDBJ databases">
        <authorList>
            <person name="Gkanogiannis A."/>
            <person name="Becerra Lopez-Lavalle L."/>
        </authorList>
    </citation>
    <scope>NUCLEOTIDE SEQUENCE [LARGE SCALE GENOMIC DNA]</scope>
</reference>
<dbReference type="Proteomes" id="UP001642487">
    <property type="component" value="Chromosome 4"/>
</dbReference>
<name>A0ABP0YLR7_9ROSI</name>
<dbReference type="PANTHER" id="PTHR33696:SF3">
    <property type="entry name" value="FLZ-TYPE DOMAIN-CONTAINING PROTEIN"/>
    <property type="match status" value="1"/>
</dbReference>
<proteinExistence type="predicted"/>
<evidence type="ECO:0000313" key="1">
    <source>
        <dbReference type="EMBL" id="CAK9320486.1"/>
    </source>
</evidence>